<proteinExistence type="predicted"/>
<dbReference type="Gene3D" id="3.40.50.300">
    <property type="entry name" value="P-loop containing nucleotide triphosphate hydrolases"/>
    <property type="match status" value="1"/>
</dbReference>
<dbReference type="PANTHER" id="PTHR42781">
    <property type="entry name" value="SPERMIDINE/PUTRESCINE IMPORT ATP-BINDING PROTEIN POTA"/>
    <property type="match status" value="1"/>
</dbReference>
<dbReference type="Pfam" id="PF00005">
    <property type="entry name" value="ABC_tran"/>
    <property type="match status" value="1"/>
</dbReference>
<dbReference type="GO" id="GO:0016887">
    <property type="term" value="F:ATP hydrolysis activity"/>
    <property type="evidence" value="ECO:0007669"/>
    <property type="project" value="InterPro"/>
</dbReference>
<dbReference type="SUPFAM" id="SSF52540">
    <property type="entry name" value="P-loop containing nucleoside triphosphate hydrolases"/>
    <property type="match status" value="1"/>
</dbReference>
<evidence type="ECO:0000313" key="5">
    <source>
        <dbReference type="EMBL" id="SMX43086.1"/>
    </source>
</evidence>
<dbReference type="InterPro" id="IPR003593">
    <property type="entry name" value="AAA+_ATPase"/>
</dbReference>
<evidence type="ECO:0000256" key="3">
    <source>
        <dbReference type="ARBA" id="ARBA00022840"/>
    </source>
</evidence>
<evidence type="ECO:0000259" key="4">
    <source>
        <dbReference type="PROSITE" id="PS50893"/>
    </source>
</evidence>
<keyword evidence="3 5" id="KW-0067">ATP-binding</keyword>
<dbReference type="Proteomes" id="UP000202922">
    <property type="component" value="Unassembled WGS sequence"/>
</dbReference>
<keyword evidence="5" id="KW-0378">Hydrolase</keyword>
<sequence length="214" mass="22623">MTTGLHLQNLCVLQGGAPLVALDAHIAPGEVLTVMGPSGVGKSTLLAAITGTLPHGFTIEGRIVLNGIDVTDLRPEQRHIGILFQEELLFPHLSVGGNLAFGLPPTPRGRTARRAKVDAALKEVDLPGFAQRDPATLSGGQKARVALMRMLLSDPKALLLDEAFSRLDTALRAQVRQLVFDRAKARALPVLMVTHDAEDAKAAGGNIVEITAQG</sequence>
<dbReference type="InterPro" id="IPR050093">
    <property type="entry name" value="ABC_SmlMolc_Importer"/>
</dbReference>
<gene>
    <name evidence="5" type="primary">potA_3</name>
    <name evidence="5" type="ORF">COL8621_02208</name>
</gene>
<keyword evidence="6" id="KW-1185">Reference proteome</keyword>
<keyword evidence="2" id="KW-0547">Nucleotide-binding</keyword>
<dbReference type="RefSeq" id="WP_093967389.1">
    <property type="nucleotide sequence ID" value="NZ_FXYE01000002.1"/>
</dbReference>
<feature type="domain" description="ABC transporter" evidence="4">
    <location>
        <begin position="5"/>
        <end position="210"/>
    </location>
</feature>
<dbReference type="PROSITE" id="PS50893">
    <property type="entry name" value="ABC_TRANSPORTER_2"/>
    <property type="match status" value="1"/>
</dbReference>
<dbReference type="GO" id="GO:0005524">
    <property type="term" value="F:ATP binding"/>
    <property type="evidence" value="ECO:0007669"/>
    <property type="project" value="UniProtKB-KW"/>
</dbReference>
<dbReference type="PANTHER" id="PTHR42781:SF4">
    <property type="entry name" value="SPERMIDINE_PUTRESCINE IMPORT ATP-BINDING PROTEIN POTA"/>
    <property type="match status" value="1"/>
</dbReference>
<evidence type="ECO:0000256" key="1">
    <source>
        <dbReference type="ARBA" id="ARBA00022448"/>
    </source>
</evidence>
<name>A0A238KM23_9RHOB</name>
<organism evidence="5 6">
    <name type="scientific">Actibacterium lipolyticum</name>
    <dbReference type="NCBI Taxonomy" id="1524263"/>
    <lineage>
        <taxon>Bacteria</taxon>
        <taxon>Pseudomonadati</taxon>
        <taxon>Pseudomonadota</taxon>
        <taxon>Alphaproteobacteria</taxon>
        <taxon>Rhodobacterales</taxon>
        <taxon>Roseobacteraceae</taxon>
        <taxon>Actibacterium</taxon>
    </lineage>
</organism>
<dbReference type="OrthoDB" id="9802264at2"/>
<accession>A0A238KM23</accession>
<dbReference type="SMART" id="SM00382">
    <property type="entry name" value="AAA"/>
    <property type="match status" value="1"/>
</dbReference>
<dbReference type="InterPro" id="IPR003439">
    <property type="entry name" value="ABC_transporter-like_ATP-bd"/>
</dbReference>
<dbReference type="EC" id="3.6.3.31" evidence="5"/>
<keyword evidence="1" id="KW-0813">Transport</keyword>
<protein>
    <submittedName>
        <fullName evidence="5">Spermidine/putrescine import ATP-binding protein PotA</fullName>
        <ecNumber evidence="5">3.6.3.31</ecNumber>
    </submittedName>
</protein>
<reference evidence="6" key="1">
    <citation type="submission" date="2017-05" db="EMBL/GenBank/DDBJ databases">
        <authorList>
            <person name="Rodrigo-Torres L."/>
            <person name="Arahal R. D."/>
            <person name="Lucena T."/>
        </authorList>
    </citation>
    <scope>NUCLEOTIDE SEQUENCE [LARGE SCALE GENOMIC DNA]</scope>
    <source>
        <strain evidence="6">CECT 8621</strain>
    </source>
</reference>
<dbReference type="AlphaFoldDB" id="A0A238KM23"/>
<evidence type="ECO:0000313" key="6">
    <source>
        <dbReference type="Proteomes" id="UP000202922"/>
    </source>
</evidence>
<dbReference type="InterPro" id="IPR027417">
    <property type="entry name" value="P-loop_NTPase"/>
</dbReference>
<dbReference type="EMBL" id="FXYE01000002">
    <property type="protein sequence ID" value="SMX43086.1"/>
    <property type="molecule type" value="Genomic_DNA"/>
</dbReference>
<evidence type="ECO:0000256" key="2">
    <source>
        <dbReference type="ARBA" id="ARBA00022741"/>
    </source>
</evidence>